<dbReference type="AlphaFoldDB" id="A0A6J4QR77"/>
<dbReference type="PANTHER" id="PTHR36512:SF3">
    <property type="entry name" value="BLR5678 PROTEIN"/>
    <property type="match status" value="1"/>
</dbReference>
<dbReference type="EMBL" id="CADCUW010000516">
    <property type="protein sequence ID" value="CAA9444871.1"/>
    <property type="molecule type" value="Genomic_DNA"/>
</dbReference>
<dbReference type="Pfam" id="PF03576">
    <property type="entry name" value="Peptidase_S58"/>
    <property type="match status" value="1"/>
</dbReference>
<name>A0A6J4QR77_9ACTN</name>
<evidence type="ECO:0000256" key="1">
    <source>
        <dbReference type="ARBA" id="ARBA00007068"/>
    </source>
</evidence>
<reference evidence="2" key="1">
    <citation type="submission" date="2020-02" db="EMBL/GenBank/DDBJ databases">
        <authorList>
            <person name="Meier V. D."/>
        </authorList>
    </citation>
    <scope>NUCLEOTIDE SEQUENCE</scope>
    <source>
        <strain evidence="2">AVDCRST_MAG01</strain>
    </source>
</reference>
<dbReference type="InterPro" id="IPR005321">
    <property type="entry name" value="Peptidase_S58_DmpA"/>
</dbReference>
<dbReference type="CDD" id="cd02252">
    <property type="entry name" value="nylC_like"/>
    <property type="match status" value="1"/>
</dbReference>
<dbReference type="SUPFAM" id="SSF56266">
    <property type="entry name" value="DmpA/ArgJ-like"/>
    <property type="match status" value="1"/>
</dbReference>
<organism evidence="2">
    <name type="scientific">uncultured Rubrobacteraceae bacterium</name>
    <dbReference type="NCBI Taxonomy" id="349277"/>
    <lineage>
        <taxon>Bacteria</taxon>
        <taxon>Bacillati</taxon>
        <taxon>Actinomycetota</taxon>
        <taxon>Rubrobacteria</taxon>
        <taxon>Rubrobacterales</taxon>
        <taxon>Rubrobacteraceae</taxon>
        <taxon>environmental samples</taxon>
    </lineage>
</organism>
<comment type="similarity">
    <text evidence="1">Belongs to the peptidase S58 family.</text>
</comment>
<dbReference type="InterPro" id="IPR016117">
    <property type="entry name" value="ArgJ-like_dom_sf"/>
</dbReference>
<dbReference type="GO" id="GO:0004177">
    <property type="term" value="F:aminopeptidase activity"/>
    <property type="evidence" value="ECO:0007669"/>
    <property type="project" value="TreeGrafter"/>
</dbReference>
<keyword evidence="2" id="KW-0378">Hydrolase</keyword>
<protein>
    <submittedName>
        <fullName evidence="2">Endo-type 6-aminohexanoate oligomer hydrolase</fullName>
    </submittedName>
</protein>
<dbReference type="Gene3D" id="3.60.70.12">
    <property type="entry name" value="L-amino peptidase D-ALA esterase/amidase"/>
    <property type="match status" value="1"/>
</dbReference>
<gene>
    <name evidence="2" type="ORF">AVDCRST_MAG01-01-3979</name>
</gene>
<proteinExistence type="inferred from homology"/>
<sequence>MPDNLCDVPGVLVGHATDREGLTGCTVILFDNPEGAVVGVDVRGSSPGTRETDRLGPIGAVRGTHGLLLTGGSAFGLAAADGVVRFLEERGVGLDIGVARIPLVSAAVLFDLVVGDPAARPDAAMGYEAASSAVAGDFEQGSVGAGTGASVGKVLGMDRAMKGGVGSASVQLDDGLVVGAIAAVNAFGDVRDPETNETLAGPRLEDGTPGDTAYLLPEAASRLRWGENTTLGIVATNARLSKPQAVKVAQMAHDGLARAVHPVHTTVDGDVAFAASVGDLDVATDIVGVWGARVMERAIVRAVRSAEGLPGLPSARKTGT</sequence>
<evidence type="ECO:0000313" key="2">
    <source>
        <dbReference type="EMBL" id="CAA9444871.1"/>
    </source>
</evidence>
<dbReference type="PANTHER" id="PTHR36512">
    <property type="entry name" value="D-AMINOPEPTIDASE"/>
    <property type="match status" value="1"/>
</dbReference>
<accession>A0A6J4QR77</accession>